<dbReference type="AlphaFoldDB" id="A0A1G4EC59"/>
<dbReference type="VEuPathDB" id="PlasmoDB:PVX_053690"/>
<dbReference type="Proteomes" id="UP000305196">
    <property type="component" value="Unassembled WGS sequence"/>
</dbReference>
<evidence type="ECO:0000313" key="2">
    <source>
        <dbReference type="EMBL" id="SCA81891.1"/>
    </source>
</evidence>
<name>A0A1G4EC59_PLAVI</name>
<dbReference type="EMBL" id="FLYI01000177">
    <property type="protein sequence ID" value="SCA81891.1"/>
    <property type="molecule type" value="Genomic_DNA"/>
</dbReference>
<sequence length="300" mass="34821">MSCPPNYGFFKNIETYIKEEKKIVNSTPSTKVPDDCDKFSNLHRLGNQEKAKSLCISFAKLNQFLVALQTQNDDKCNFLNYWFNSELSQTWFSKNDSISDVYVGMESYLYTNDEYVPLNCELCNMNKVELNKMKILYNLHDKRNEMHDILNSQEIFEASKLHEPSAECFTNYNKGLSMCNNKEEKFCKLLENFKTEYRKLYPMVEKKGSGYSKFFQRLPGDEKSNMISTAVTGTVVGLIPLLGVLYKFTPMGQVLRSKMGILNNDISNNDEEMTNISLMEQENEPLRFKQGTYNIKYQSL</sequence>
<proteinExistence type="predicted"/>
<gene>
    <name evidence="2" type="ORF">PVC01_000063400</name>
</gene>
<reference evidence="2 3" key="1">
    <citation type="submission" date="2016-07" db="EMBL/GenBank/DDBJ databases">
        <authorList>
            <consortium name="Pathogen Informatics"/>
        </authorList>
    </citation>
    <scope>NUCLEOTIDE SEQUENCE [LARGE SCALE GENOMIC DNA]</scope>
</reference>
<dbReference type="VEuPathDB" id="PlasmoDB:PVPAM_080008000"/>
<protein>
    <submittedName>
        <fullName evidence="2">VIR protein</fullName>
    </submittedName>
</protein>
<feature type="transmembrane region" description="Helical" evidence="1">
    <location>
        <begin position="226"/>
        <end position="249"/>
    </location>
</feature>
<organism evidence="2 3">
    <name type="scientific">Plasmodium vivax</name>
    <name type="common">malaria parasite P. vivax</name>
    <dbReference type="NCBI Taxonomy" id="5855"/>
    <lineage>
        <taxon>Eukaryota</taxon>
        <taxon>Sar</taxon>
        <taxon>Alveolata</taxon>
        <taxon>Apicomplexa</taxon>
        <taxon>Aconoidasida</taxon>
        <taxon>Haemosporida</taxon>
        <taxon>Plasmodiidae</taxon>
        <taxon>Plasmodium</taxon>
        <taxon>Plasmodium (Plasmodium)</taxon>
    </lineage>
</organism>
<keyword evidence="1" id="KW-1133">Transmembrane helix</keyword>
<dbReference type="Pfam" id="PF05795">
    <property type="entry name" value="Plasmodium_Vir"/>
    <property type="match status" value="1"/>
</dbReference>
<accession>A0A1G4EC59</accession>
<dbReference type="InterPro" id="IPR008780">
    <property type="entry name" value="Plasmodium_Vir"/>
</dbReference>
<keyword evidence="1" id="KW-0812">Transmembrane</keyword>
<keyword evidence="1" id="KW-0472">Membrane</keyword>
<evidence type="ECO:0000313" key="3">
    <source>
        <dbReference type="Proteomes" id="UP000305196"/>
    </source>
</evidence>
<dbReference type="VEuPathDB" id="PlasmoDB:PVP01_0011130"/>
<evidence type="ECO:0000256" key="1">
    <source>
        <dbReference type="SAM" id="Phobius"/>
    </source>
</evidence>